<dbReference type="AlphaFoldDB" id="A0A0G0Z8E6"/>
<accession>A0A0G0Z8E6</accession>
<evidence type="ECO:0000313" key="3">
    <source>
        <dbReference type="Proteomes" id="UP000033986"/>
    </source>
</evidence>
<dbReference type="CDD" id="cd03801">
    <property type="entry name" value="GT4_PimA-like"/>
    <property type="match status" value="1"/>
</dbReference>
<protein>
    <submittedName>
        <fullName evidence="2">Glycosyltransferase</fullName>
    </submittedName>
</protein>
<evidence type="ECO:0000313" key="2">
    <source>
        <dbReference type="EMBL" id="KKS44884.1"/>
    </source>
</evidence>
<feature type="domain" description="Glycosyl transferase family 1" evidence="1">
    <location>
        <begin position="154"/>
        <end position="296"/>
    </location>
</feature>
<reference evidence="2 3" key="1">
    <citation type="journal article" date="2015" name="Nature">
        <title>rRNA introns, odd ribosomes, and small enigmatic genomes across a large radiation of phyla.</title>
        <authorList>
            <person name="Brown C.T."/>
            <person name="Hug L.A."/>
            <person name="Thomas B.C."/>
            <person name="Sharon I."/>
            <person name="Castelle C.J."/>
            <person name="Singh A."/>
            <person name="Wilkins M.J."/>
            <person name="Williams K.H."/>
            <person name="Banfield J.F."/>
        </authorList>
    </citation>
    <scope>NUCLEOTIDE SEQUENCE [LARGE SCALE GENOMIC DNA]</scope>
</reference>
<dbReference type="GO" id="GO:0016757">
    <property type="term" value="F:glycosyltransferase activity"/>
    <property type="evidence" value="ECO:0007669"/>
    <property type="project" value="InterPro"/>
</dbReference>
<keyword evidence="2" id="KW-0808">Transferase</keyword>
<dbReference type="PANTHER" id="PTHR12526:SF637">
    <property type="entry name" value="GLYCOSYLTRANSFERASE EPSF-RELATED"/>
    <property type="match status" value="1"/>
</dbReference>
<comment type="caution">
    <text evidence="2">The sequence shown here is derived from an EMBL/GenBank/DDBJ whole genome shotgun (WGS) entry which is preliminary data.</text>
</comment>
<dbReference type="Gene3D" id="3.40.50.2000">
    <property type="entry name" value="Glycogen Phosphorylase B"/>
    <property type="match status" value="2"/>
</dbReference>
<proteinExistence type="predicted"/>
<organism evidence="2 3">
    <name type="scientific">Candidatus Azambacteria bacterium GW2011_GWB1_42_17</name>
    <dbReference type="NCBI Taxonomy" id="1618615"/>
    <lineage>
        <taxon>Bacteria</taxon>
        <taxon>Candidatus Azamiibacteriota</taxon>
    </lineage>
</organism>
<gene>
    <name evidence="2" type="ORF">UV07_C0001G0004</name>
</gene>
<dbReference type="EMBL" id="LCDB01000001">
    <property type="protein sequence ID" value="KKS44884.1"/>
    <property type="molecule type" value="Genomic_DNA"/>
</dbReference>
<dbReference type="SUPFAM" id="SSF53756">
    <property type="entry name" value="UDP-Glycosyltransferase/glycogen phosphorylase"/>
    <property type="match status" value="1"/>
</dbReference>
<sequence length="320" mass="37032">MKELQKKLILIITPHLKGGPWQWGRDLVEKINEAGQFQTEHIFNAGDKFLSPFRFGANVIHTTNPLAWSVLFQPLILTVHGRPGNRLWSFFYCFSYYCASIVTVPSEFLKTTLKFKKALVIPNAINISKFPEVKLTARDFFNILTVTKFWFPEKTRGLFELARVIFDLSKDFDKRINWRIIGYGPLLEDIKKSIGTLEKPANLSVQWFGFDMPQKYFSDSDIFAYFSYEDNMPIAIMEAMASGLPIVTNQVGAVGELIDNNKDGFIAVKHRDYQNILLKLMGDFNLRKEIGRAARDKIKNKFSWEVILPKWVELYNKLIK</sequence>
<dbReference type="PANTHER" id="PTHR12526">
    <property type="entry name" value="GLYCOSYLTRANSFERASE"/>
    <property type="match status" value="1"/>
</dbReference>
<name>A0A0G0Z8E6_9BACT</name>
<dbReference type="Proteomes" id="UP000033986">
    <property type="component" value="Unassembled WGS sequence"/>
</dbReference>
<dbReference type="InterPro" id="IPR001296">
    <property type="entry name" value="Glyco_trans_1"/>
</dbReference>
<dbReference type="Pfam" id="PF00534">
    <property type="entry name" value="Glycos_transf_1"/>
    <property type="match status" value="1"/>
</dbReference>
<evidence type="ECO:0000259" key="1">
    <source>
        <dbReference type="Pfam" id="PF00534"/>
    </source>
</evidence>